<dbReference type="AlphaFoldDB" id="A0A1C3NW19"/>
<accession>A0A1C3NW19</accession>
<gene>
    <name evidence="1" type="ORF">FDG2_1646</name>
</gene>
<keyword evidence="2" id="KW-1185">Reference proteome</keyword>
<protein>
    <submittedName>
        <fullName evidence="1">Uncharacterized protein</fullName>
    </submittedName>
</protein>
<evidence type="ECO:0000313" key="1">
    <source>
        <dbReference type="EMBL" id="SBW20288.1"/>
    </source>
</evidence>
<organism evidence="1 2">
    <name type="scientific">Candidatus Protofrankia californiensis</name>
    <dbReference type="NCBI Taxonomy" id="1839754"/>
    <lineage>
        <taxon>Bacteria</taxon>
        <taxon>Bacillati</taxon>
        <taxon>Actinomycetota</taxon>
        <taxon>Actinomycetes</taxon>
        <taxon>Frankiales</taxon>
        <taxon>Frankiaceae</taxon>
        <taxon>Protofrankia</taxon>
    </lineage>
</organism>
<dbReference type="EMBL" id="FLUV01000689">
    <property type="protein sequence ID" value="SBW20288.1"/>
    <property type="molecule type" value="Genomic_DNA"/>
</dbReference>
<proteinExistence type="predicted"/>
<name>A0A1C3NW19_9ACTN</name>
<evidence type="ECO:0000313" key="2">
    <source>
        <dbReference type="Proteomes" id="UP000199013"/>
    </source>
</evidence>
<reference evidence="2" key="1">
    <citation type="submission" date="2016-02" db="EMBL/GenBank/DDBJ databases">
        <authorList>
            <person name="Wibberg D."/>
        </authorList>
    </citation>
    <scope>NUCLEOTIDE SEQUENCE [LARGE SCALE GENOMIC DNA]</scope>
</reference>
<dbReference type="Proteomes" id="UP000199013">
    <property type="component" value="Unassembled WGS sequence"/>
</dbReference>
<sequence>MSPGAASGDGPEPVTREVNMLCPTCEGMGRVGVIQAASLGGEPCQIRSTRPCPDCQTAGHRPLTPPL</sequence>